<gene>
    <name evidence="1" type="ORF">PPERSA_10484</name>
</gene>
<dbReference type="OrthoDB" id="10250320at2759"/>
<evidence type="ECO:0000313" key="1">
    <source>
        <dbReference type="EMBL" id="KRX10385.1"/>
    </source>
</evidence>
<sequence length="186" mass="22314">MEQTQQQLLNENQGPLPKNYNTTSSIYIRSTIHKPDMKLILKAMAQVINEQMISDYQKTFPRDHILQYFNEEKYIKEKPEQFSQDRIALLRQLPEEEHIFEFIYAIYMIAEFSHECCIVGNKKKEYFFLNNIQVFLQIYIFKKFILFFLQRTCLSIQTNQINKNAFNFDNLETSCFYSVISILKSN</sequence>
<protein>
    <submittedName>
        <fullName evidence="1">Uncharacterized protein</fullName>
    </submittedName>
</protein>
<reference evidence="1 2" key="1">
    <citation type="journal article" date="2015" name="Sci. Rep.">
        <title>Genome of the facultative scuticociliatosis pathogen Pseudocohnilembus persalinus provides insight into its virulence through horizontal gene transfer.</title>
        <authorList>
            <person name="Xiong J."/>
            <person name="Wang G."/>
            <person name="Cheng J."/>
            <person name="Tian M."/>
            <person name="Pan X."/>
            <person name="Warren A."/>
            <person name="Jiang C."/>
            <person name="Yuan D."/>
            <person name="Miao W."/>
        </authorList>
    </citation>
    <scope>NUCLEOTIDE SEQUENCE [LARGE SCALE GENOMIC DNA]</scope>
    <source>
        <strain evidence="1">36N120E</strain>
    </source>
</reference>
<name>A0A0V0R7B0_PSEPJ</name>
<dbReference type="AlphaFoldDB" id="A0A0V0R7B0"/>
<dbReference type="Proteomes" id="UP000054937">
    <property type="component" value="Unassembled WGS sequence"/>
</dbReference>
<proteinExistence type="predicted"/>
<organism evidence="1 2">
    <name type="scientific">Pseudocohnilembus persalinus</name>
    <name type="common">Ciliate</name>
    <dbReference type="NCBI Taxonomy" id="266149"/>
    <lineage>
        <taxon>Eukaryota</taxon>
        <taxon>Sar</taxon>
        <taxon>Alveolata</taxon>
        <taxon>Ciliophora</taxon>
        <taxon>Intramacronucleata</taxon>
        <taxon>Oligohymenophorea</taxon>
        <taxon>Scuticociliatia</taxon>
        <taxon>Philasterida</taxon>
        <taxon>Pseudocohnilembidae</taxon>
        <taxon>Pseudocohnilembus</taxon>
    </lineage>
</organism>
<evidence type="ECO:0000313" key="2">
    <source>
        <dbReference type="Proteomes" id="UP000054937"/>
    </source>
</evidence>
<dbReference type="InParanoid" id="A0A0V0R7B0"/>
<keyword evidence="2" id="KW-1185">Reference proteome</keyword>
<comment type="caution">
    <text evidence="1">The sequence shown here is derived from an EMBL/GenBank/DDBJ whole genome shotgun (WGS) entry which is preliminary data.</text>
</comment>
<dbReference type="EMBL" id="LDAU01000028">
    <property type="protein sequence ID" value="KRX10385.1"/>
    <property type="molecule type" value="Genomic_DNA"/>
</dbReference>
<accession>A0A0V0R7B0</accession>